<protein>
    <recommendedName>
        <fullName evidence="1">DUF5860 domain-containing protein</fullName>
    </recommendedName>
</protein>
<sequence length="239" mass="25108">MTSFFSYVLGGVFGSGSGEPLVVPSIELAAASAGATAQSDHGPDSPSELPIDPAALHDVAAVEAHNNKHQSRGHLDLPERQAINVALENCSMPAQQTPEQLAELYTWLSPNAREFVTKLAGHERLASVPRVWVSDQSGHMWTNNLQIEKAVGPACGGANQGAAKFVSLDKLADRVAVLFEGAVSGAAAYADQAHLPPAHLVLSVHVSLPPPGRPASEANAMIYFKALTFRSDAIVAQAH</sequence>
<reference evidence="2 3" key="1">
    <citation type="journal article" date="2013" name="Genome Biol.">
        <title>Genome of Acanthamoeba castellanii highlights extensive lateral gene transfer and early evolution of tyrosine kinase signaling.</title>
        <authorList>
            <person name="Clarke M."/>
            <person name="Lohan A.J."/>
            <person name="Liu B."/>
            <person name="Lagkouvardos I."/>
            <person name="Roy S."/>
            <person name="Zafar N."/>
            <person name="Bertelli C."/>
            <person name="Schilde C."/>
            <person name="Kianianmomeni A."/>
            <person name="Burglin T.R."/>
            <person name="Frech C."/>
            <person name="Turcotte B."/>
            <person name="Kopec K.O."/>
            <person name="Synnott J.M."/>
            <person name="Choo C."/>
            <person name="Paponov I."/>
            <person name="Finkler A."/>
            <person name="Soon Heng Tan C."/>
            <person name="Hutchins A.P."/>
            <person name="Weinmeier T."/>
            <person name="Rattei T."/>
            <person name="Chu J.S."/>
            <person name="Gimenez G."/>
            <person name="Irimia M."/>
            <person name="Rigden D.J."/>
            <person name="Fitzpatrick D.A."/>
            <person name="Lorenzo-Morales J."/>
            <person name="Bateman A."/>
            <person name="Chiu C.H."/>
            <person name="Tang P."/>
            <person name="Hegemann P."/>
            <person name="Fromm H."/>
            <person name="Raoult D."/>
            <person name="Greub G."/>
            <person name="Miranda-Saavedra D."/>
            <person name="Chen N."/>
            <person name="Nash P."/>
            <person name="Ginger M.L."/>
            <person name="Horn M."/>
            <person name="Schaap P."/>
            <person name="Caler L."/>
            <person name="Loftus B."/>
        </authorList>
    </citation>
    <scope>NUCLEOTIDE SEQUENCE [LARGE SCALE GENOMIC DNA]</scope>
    <source>
        <strain evidence="2 3">Neff</strain>
    </source>
</reference>
<dbReference type="Pfam" id="PF19178">
    <property type="entry name" value="DUF5860"/>
    <property type="match status" value="1"/>
</dbReference>
<evidence type="ECO:0000313" key="3">
    <source>
        <dbReference type="Proteomes" id="UP000011083"/>
    </source>
</evidence>
<dbReference type="InterPro" id="IPR043848">
    <property type="entry name" value="DUF5860"/>
</dbReference>
<evidence type="ECO:0000313" key="2">
    <source>
        <dbReference type="EMBL" id="ELR12444.1"/>
    </source>
</evidence>
<accession>L8GHV6</accession>
<organism evidence="2 3">
    <name type="scientific">Acanthamoeba castellanii (strain ATCC 30010 / Neff)</name>
    <dbReference type="NCBI Taxonomy" id="1257118"/>
    <lineage>
        <taxon>Eukaryota</taxon>
        <taxon>Amoebozoa</taxon>
        <taxon>Discosea</taxon>
        <taxon>Longamoebia</taxon>
        <taxon>Centramoebida</taxon>
        <taxon>Acanthamoebidae</taxon>
        <taxon>Acanthamoeba</taxon>
    </lineage>
</organism>
<dbReference type="VEuPathDB" id="AmoebaDB:ACA1_324910"/>
<dbReference type="RefSeq" id="XP_004334457.1">
    <property type="nucleotide sequence ID" value="XM_004334409.1"/>
</dbReference>
<feature type="domain" description="DUF5860" evidence="1">
    <location>
        <begin position="80"/>
        <end position="150"/>
    </location>
</feature>
<dbReference type="AlphaFoldDB" id="L8GHV6"/>
<dbReference type="KEGG" id="acan:ACA1_324910"/>
<proteinExistence type="predicted"/>
<dbReference type="Proteomes" id="UP000011083">
    <property type="component" value="Unassembled WGS sequence"/>
</dbReference>
<keyword evidence="3" id="KW-1185">Reference proteome</keyword>
<dbReference type="EMBL" id="KB008116">
    <property type="protein sequence ID" value="ELR12444.1"/>
    <property type="molecule type" value="Genomic_DNA"/>
</dbReference>
<gene>
    <name evidence="2" type="ORF">ACA1_324910</name>
</gene>
<dbReference type="GeneID" id="14912936"/>
<name>L8GHV6_ACACF</name>
<evidence type="ECO:0000259" key="1">
    <source>
        <dbReference type="Pfam" id="PF19178"/>
    </source>
</evidence>